<protein>
    <submittedName>
        <fullName evidence="3">Uncharacterized protein</fullName>
    </submittedName>
</protein>
<reference evidence="3" key="2">
    <citation type="submission" date="2015-06" db="UniProtKB">
        <authorList>
            <consortium name="EnsemblProtists"/>
        </authorList>
    </citation>
    <scope>IDENTIFICATION</scope>
    <source>
        <strain evidence="3">Pr102</strain>
    </source>
</reference>
<evidence type="ECO:0000256" key="1">
    <source>
        <dbReference type="SAM" id="MobiDB-lite"/>
    </source>
</evidence>
<organism evidence="3 4">
    <name type="scientific">Phytophthora ramorum</name>
    <name type="common">Sudden oak death agent</name>
    <dbReference type="NCBI Taxonomy" id="164328"/>
    <lineage>
        <taxon>Eukaryota</taxon>
        <taxon>Sar</taxon>
        <taxon>Stramenopiles</taxon>
        <taxon>Oomycota</taxon>
        <taxon>Peronosporomycetes</taxon>
        <taxon>Peronosporales</taxon>
        <taxon>Peronosporaceae</taxon>
        <taxon>Phytophthora</taxon>
    </lineage>
</organism>
<reference evidence="4" key="1">
    <citation type="journal article" date="2006" name="Science">
        <title>Phytophthora genome sequences uncover evolutionary origins and mechanisms of pathogenesis.</title>
        <authorList>
            <person name="Tyler B.M."/>
            <person name="Tripathy S."/>
            <person name="Zhang X."/>
            <person name="Dehal P."/>
            <person name="Jiang R.H."/>
            <person name="Aerts A."/>
            <person name="Arredondo F.D."/>
            <person name="Baxter L."/>
            <person name="Bensasson D."/>
            <person name="Beynon J.L."/>
            <person name="Chapman J."/>
            <person name="Damasceno C.M."/>
            <person name="Dorrance A.E."/>
            <person name="Dou D."/>
            <person name="Dickerman A.W."/>
            <person name="Dubchak I.L."/>
            <person name="Garbelotto M."/>
            <person name="Gijzen M."/>
            <person name="Gordon S.G."/>
            <person name="Govers F."/>
            <person name="Grunwald N.J."/>
            <person name="Huang W."/>
            <person name="Ivors K.L."/>
            <person name="Jones R.W."/>
            <person name="Kamoun S."/>
            <person name="Krampis K."/>
            <person name="Lamour K.H."/>
            <person name="Lee M.K."/>
            <person name="McDonald W.H."/>
            <person name="Medina M."/>
            <person name="Meijer H.J."/>
            <person name="Nordberg E.K."/>
            <person name="Maclean D.J."/>
            <person name="Ospina-Giraldo M.D."/>
            <person name="Morris P.F."/>
            <person name="Phuntumart V."/>
            <person name="Putnam N.H."/>
            <person name="Rash S."/>
            <person name="Rose J.K."/>
            <person name="Sakihama Y."/>
            <person name="Salamov A.A."/>
            <person name="Savidor A."/>
            <person name="Scheuring C.F."/>
            <person name="Smith B.M."/>
            <person name="Sobral B.W."/>
            <person name="Terry A."/>
            <person name="Torto-Alalibo T.A."/>
            <person name="Win J."/>
            <person name="Xu Z."/>
            <person name="Zhang H."/>
            <person name="Grigoriev I.V."/>
            <person name="Rokhsar D.S."/>
            <person name="Boore J.L."/>
        </authorList>
    </citation>
    <scope>NUCLEOTIDE SEQUENCE [LARGE SCALE GENOMIC DNA]</scope>
    <source>
        <strain evidence="4">Pr102</strain>
    </source>
</reference>
<dbReference type="HOGENOM" id="CLU_732533_0_0_1"/>
<accession>H3GXS7</accession>
<feature type="region of interest" description="Disordered" evidence="1">
    <location>
        <begin position="107"/>
        <end position="131"/>
    </location>
</feature>
<dbReference type="VEuPathDB" id="FungiDB:KRP22_12791"/>
<feature type="chain" id="PRO_5003587887" evidence="2">
    <location>
        <begin position="20"/>
        <end position="357"/>
    </location>
</feature>
<dbReference type="EnsemblProtists" id="Phyra82432">
    <property type="protein sequence ID" value="Phyra82432"/>
    <property type="gene ID" value="Phyra82432"/>
</dbReference>
<keyword evidence="2" id="KW-0732">Signal</keyword>
<dbReference type="Proteomes" id="UP000005238">
    <property type="component" value="Unassembled WGS sequence"/>
</dbReference>
<evidence type="ECO:0000256" key="2">
    <source>
        <dbReference type="SAM" id="SignalP"/>
    </source>
</evidence>
<feature type="signal peptide" evidence="2">
    <location>
        <begin position="1"/>
        <end position="19"/>
    </location>
</feature>
<dbReference type="OMA" id="CEPFVDE"/>
<name>H3GXS7_PHYRM</name>
<keyword evidence="4" id="KW-1185">Reference proteome</keyword>
<feature type="compositionally biased region" description="Acidic residues" evidence="1">
    <location>
        <begin position="273"/>
        <end position="283"/>
    </location>
</feature>
<proteinExistence type="predicted"/>
<feature type="region of interest" description="Disordered" evidence="1">
    <location>
        <begin position="273"/>
        <end position="357"/>
    </location>
</feature>
<feature type="compositionally biased region" description="Polar residues" evidence="1">
    <location>
        <begin position="284"/>
        <end position="302"/>
    </location>
</feature>
<dbReference type="AlphaFoldDB" id="H3GXS7"/>
<dbReference type="EMBL" id="DS566069">
    <property type="status" value="NOT_ANNOTATED_CDS"/>
    <property type="molecule type" value="Genomic_DNA"/>
</dbReference>
<dbReference type="eggNOG" id="ENOG502SWGV">
    <property type="taxonomic scope" value="Eukaryota"/>
</dbReference>
<evidence type="ECO:0000313" key="4">
    <source>
        <dbReference type="Proteomes" id="UP000005238"/>
    </source>
</evidence>
<evidence type="ECO:0000313" key="3">
    <source>
        <dbReference type="EnsemblProtists" id="Phyra82432"/>
    </source>
</evidence>
<sequence>MTVFIALLVFVAVAAVSFAVRGWLSGRLKDNTKKQDDVQADSVEIVVQKPAYERRLKLALPDLSYVQIRSPVGPMKSSIRSALKELRSRQMVQNLCSRFETRVKVNESEDSVKKAGKKTSETRGRRRDASVAPVLSTSGLASGLAREAEITENARSNNLNKFLRSYASNLDNAISAERRVVMSTDAISAERSIVMSTDAEDDVEQPLLADTEEIALPPSETIVDNEDASMELELDLHTLQLESEYSNQVDSPATAESEEDLSVLVEATDCDPLLDESFGESDEGNNNVRSSVDTSSRLSEAFTQADMDDESAKQAAPETARRNDSKPELCIPPALTRFKQQVPSNGRRARSIATLNI</sequence>
<dbReference type="InParanoid" id="H3GXS7"/>
<dbReference type="VEuPathDB" id="FungiDB:KRP23_8228"/>
<feature type="compositionally biased region" description="Basic and acidic residues" evidence="1">
    <location>
        <begin position="107"/>
        <end position="129"/>
    </location>
</feature>